<keyword evidence="3" id="KW-0732">Signal</keyword>
<dbReference type="RefSeq" id="XP_070886538.1">
    <property type="nucleotide sequence ID" value="XM_071035462.1"/>
</dbReference>
<keyword evidence="5" id="KW-1185">Reference proteome</keyword>
<comment type="caution">
    <text evidence="4">The sequence shown here is derived from an EMBL/GenBank/DDBJ whole genome shotgun (WGS) entry which is preliminary data.</text>
</comment>
<dbReference type="Proteomes" id="UP001610432">
    <property type="component" value="Unassembled WGS sequence"/>
</dbReference>
<evidence type="ECO:0000313" key="4">
    <source>
        <dbReference type="EMBL" id="KAL2867559.1"/>
    </source>
</evidence>
<feature type="transmembrane region" description="Helical" evidence="2">
    <location>
        <begin position="78"/>
        <end position="99"/>
    </location>
</feature>
<accession>A0ABR4LSN3</accession>
<sequence>MIWPVALLWALLTLPATLAQCVDRHSDRQRTNLSPAKRITIDSLLSCSDLRDGLENSAYYQQNCAEPGTPGLTETQKILIGVWVPVGVLVLVLGAVGFVRNRRRENGTVKNLFSGAEAEPGAVTATELACVPGERRDTDAPGASGNTTPLPRGGTPPPPYFPGPDRVR</sequence>
<gene>
    <name evidence="4" type="ORF">BJX67DRAFT_79987</name>
</gene>
<feature type="chain" id="PRO_5047012021" evidence="3">
    <location>
        <begin position="20"/>
        <end position="168"/>
    </location>
</feature>
<keyword evidence="2" id="KW-0812">Transmembrane</keyword>
<reference evidence="4 5" key="1">
    <citation type="submission" date="2024-07" db="EMBL/GenBank/DDBJ databases">
        <title>Section-level genome sequencing and comparative genomics of Aspergillus sections Usti and Cavernicolus.</title>
        <authorList>
            <consortium name="Lawrence Berkeley National Laboratory"/>
            <person name="Nybo J.L."/>
            <person name="Vesth T.C."/>
            <person name="Theobald S."/>
            <person name="Frisvad J.C."/>
            <person name="Larsen T.O."/>
            <person name="Kjaerboelling I."/>
            <person name="Rothschild-Mancinelli K."/>
            <person name="Lyhne E.K."/>
            <person name="Kogle M.E."/>
            <person name="Barry K."/>
            <person name="Clum A."/>
            <person name="Na H."/>
            <person name="Ledsgaard L."/>
            <person name="Lin J."/>
            <person name="Lipzen A."/>
            <person name="Kuo A."/>
            <person name="Riley R."/>
            <person name="Mondo S."/>
            <person name="Labutti K."/>
            <person name="Haridas S."/>
            <person name="Pangalinan J."/>
            <person name="Salamov A.A."/>
            <person name="Simmons B.A."/>
            <person name="Magnuson J.K."/>
            <person name="Chen J."/>
            <person name="Drula E."/>
            <person name="Henrissat B."/>
            <person name="Wiebenga A."/>
            <person name="Lubbers R.J."/>
            <person name="Gomes A.C."/>
            <person name="Macurrencykelacurrency M.R."/>
            <person name="Stajich J."/>
            <person name="Grigoriev I.V."/>
            <person name="Mortensen U.H."/>
            <person name="De Vries R.P."/>
            <person name="Baker S.E."/>
            <person name="Andersen M.R."/>
        </authorList>
    </citation>
    <scope>NUCLEOTIDE SEQUENCE [LARGE SCALE GENOMIC DNA]</scope>
    <source>
        <strain evidence="4 5">CBS 449.75</strain>
    </source>
</reference>
<evidence type="ECO:0000256" key="1">
    <source>
        <dbReference type="SAM" id="MobiDB-lite"/>
    </source>
</evidence>
<evidence type="ECO:0000256" key="2">
    <source>
        <dbReference type="SAM" id="Phobius"/>
    </source>
</evidence>
<dbReference type="EMBL" id="JBFXLQ010000018">
    <property type="protein sequence ID" value="KAL2867559.1"/>
    <property type="molecule type" value="Genomic_DNA"/>
</dbReference>
<keyword evidence="2" id="KW-1133">Transmembrane helix</keyword>
<organism evidence="4 5">
    <name type="scientific">Aspergillus lucknowensis</name>
    <dbReference type="NCBI Taxonomy" id="176173"/>
    <lineage>
        <taxon>Eukaryota</taxon>
        <taxon>Fungi</taxon>
        <taxon>Dikarya</taxon>
        <taxon>Ascomycota</taxon>
        <taxon>Pezizomycotina</taxon>
        <taxon>Eurotiomycetes</taxon>
        <taxon>Eurotiomycetidae</taxon>
        <taxon>Eurotiales</taxon>
        <taxon>Aspergillaceae</taxon>
        <taxon>Aspergillus</taxon>
        <taxon>Aspergillus subgen. Nidulantes</taxon>
    </lineage>
</organism>
<feature type="signal peptide" evidence="3">
    <location>
        <begin position="1"/>
        <end position="19"/>
    </location>
</feature>
<feature type="region of interest" description="Disordered" evidence="1">
    <location>
        <begin position="131"/>
        <end position="168"/>
    </location>
</feature>
<dbReference type="GeneID" id="98150534"/>
<protein>
    <submittedName>
        <fullName evidence="4">Uncharacterized protein</fullName>
    </submittedName>
</protein>
<name>A0ABR4LSN3_9EURO</name>
<proteinExistence type="predicted"/>
<evidence type="ECO:0000313" key="5">
    <source>
        <dbReference type="Proteomes" id="UP001610432"/>
    </source>
</evidence>
<keyword evidence="2" id="KW-0472">Membrane</keyword>
<evidence type="ECO:0000256" key="3">
    <source>
        <dbReference type="SAM" id="SignalP"/>
    </source>
</evidence>